<keyword evidence="2" id="KW-1185">Reference proteome</keyword>
<accession>A0A1H8UNV7</accession>
<evidence type="ECO:0000313" key="1">
    <source>
        <dbReference type="EMBL" id="SEP04892.1"/>
    </source>
</evidence>
<dbReference type="EMBL" id="FOCL01000020">
    <property type="protein sequence ID" value="SEP04892.1"/>
    <property type="molecule type" value="Genomic_DNA"/>
</dbReference>
<organism evidence="1 2">
    <name type="scientific">Mucilaginibacter gossypiicola</name>
    <dbReference type="NCBI Taxonomy" id="551995"/>
    <lineage>
        <taxon>Bacteria</taxon>
        <taxon>Pseudomonadati</taxon>
        <taxon>Bacteroidota</taxon>
        <taxon>Sphingobacteriia</taxon>
        <taxon>Sphingobacteriales</taxon>
        <taxon>Sphingobacteriaceae</taxon>
        <taxon>Mucilaginibacter</taxon>
    </lineage>
</organism>
<gene>
    <name evidence="1" type="ORF">SAMN05192574_12011</name>
</gene>
<reference evidence="2" key="1">
    <citation type="submission" date="2016-10" db="EMBL/GenBank/DDBJ databases">
        <authorList>
            <person name="Varghese N."/>
            <person name="Submissions S."/>
        </authorList>
    </citation>
    <scope>NUCLEOTIDE SEQUENCE [LARGE SCALE GENOMIC DNA]</scope>
    <source>
        <strain evidence="2">Gh-48</strain>
    </source>
</reference>
<protein>
    <submittedName>
        <fullName evidence="1">Uncharacterized protein</fullName>
    </submittedName>
</protein>
<name>A0A1H8UNV7_9SPHI</name>
<evidence type="ECO:0000313" key="2">
    <source>
        <dbReference type="Proteomes" id="UP000198942"/>
    </source>
</evidence>
<sequence length="42" mass="5158">MEQVLFGWVKGWITCDYVHDYFVLYNDDFVFINTSFISFYYA</sequence>
<proteinExistence type="predicted"/>
<dbReference type="Proteomes" id="UP000198942">
    <property type="component" value="Unassembled WGS sequence"/>
</dbReference>
<dbReference type="AlphaFoldDB" id="A0A1H8UNV7"/>